<dbReference type="PANTHER" id="PTHR46332:SF5">
    <property type="entry name" value="ASPARTATE BETA-HYDROXYLASE DOMAIN CONTAINING 2"/>
    <property type="match status" value="1"/>
</dbReference>
<comment type="similarity">
    <text evidence="1">Belongs to the aspartyl/asparaginyl beta-hydroxylase family.</text>
</comment>
<evidence type="ECO:0000256" key="1">
    <source>
        <dbReference type="ARBA" id="ARBA00007730"/>
    </source>
</evidence>
<name>A0A9W7AMB3_9STRA</name>
<feature type="domain" description="Aspartyl/asparaginy/proline hydroxylase" evidence="4">
    <location>
        <begin position="80"/>
        <end position="168"/>
    </location>
</feature>
<sequence length="170" mass="18646">MFSLLGLRSQPFWTSPNNHTSSGDAKDRVAYGDEYVAEVVEKLEGSFEDIRREYLSAVMGISDGEKAINTKLLEGDYDVGGAGGSEHSGALHKGTWDWHSYVQNGVRKDGFKELCPKTAEAVDGLGSKLFTTPFSFAFFSTLHPRSSIEPHASAMNLRLRVHLPLIVPGE</sequence>
<reference evidence="5" key="1">
    <citation type="submission" date="2022-07" db="EMBL/GenBank/DDBJ databases">
        <title>Genome analysis of Parmales, a sister group of diatoms, reveals the evolutionary specialization of diatoms from phago-mixotrophs to photoautotrophs.</title>
        <authorList>
            <person name="Ban H."/>
            <person name="Sato S."/>
            <person name="Yoshikawa S."/>
            <person name="Kazumasa Y."/>
            <person name="Nakamura Y."/>
            <person name="Ichinomiya M."/>
            <person name="Saitoh K."/>
            <person name="Sato N."/>
            <person name="Blanc-Mathieu R."/>
            <person name="Endo H."/>
            <person name="Kuwata A."/>
            <person name="Ogata H."/>
        </authorList>
    </citation>
    <scope>NUCLEOTIDE SEQUENCE</scope>
</reference>
<evidence type="ECO:0000256" key="3">
    <source>
        <dbReference type="ARBA" id="ARBA00023002"/>
    </source>
</evidence>
<dbReference type="InterPro" id="IPR027443">
    <property type="entry name" value="IPNS-like_sf"/>
</dbReference>
<keyword evidence="2" id="KW-0223">Dioxygenase</keyword>
<dbReference type="Pfam" id="PF05118">
    <property type="entry name" value="Asp_Arg_Hydrox"/>
    <property type="match status" value="1"/>
</dbReference>
<protein>
    <recommendedName>
        <fullName evidence="4">Aspartyl/asparaginy/proline hydroxylase domain-containing protein</fullName>
    </recommendedName>
</protein>
<dbReference type="GO" id="GO:0051213">
    <property type="term" value="F:dioxygenase activity"/>
    <property type="evidence" value="ECO:0007669"/>
    <property type="project" value="UniProtKB-KW"/>
</dbReference>
<dbReference type="InterPro" id="IPR007803">
    <property type="entry name" value="Asp/Arg/Pro-Hydrxlase"/>
</dbReference>
<dbReference type="Gene3D" id="2.60.120.330">
    <property type="entry name" value="B-lactam Antibiotic, Isopenicillin N Synthase, Chain"/>
    <property type="match status" value="1"/>
</dbReference>
<dbReference type="PANTHER" id="PTHR46332">
    <property type="entry name" value="ASPARTATE BETA-HYDROXYLASE DOMAIN-CONTAINING PROTEIN 2"/>
    <property type="match status" value="1"/>
</dbReference>
<organism evidence="5 6">
    <name type="scientific">Triparma retinervis</name>
    <dbReference type="NCBI Taxonomy" id="2557542"/>
    <lineage>
        <taxon>Eukaryota</taxon>
        <taxon>Sar</taxon>
        <taxon>Stramenopiles</taxon>
        <taxon>Ochrophyta</taxon>
        <taxon>Bolidophyceae</taxon>
        <taxon>Parmales</taxon>
        <taxon>Triparmaceae</taxon>
        <taxon>Triparma</taxon>
    </lineage>
</organism>
<evidence type="ECO:0000256" key="2">
    <source>
        <dbReference type="ARBA" id="ARBA00022964"/>
    </source>
</evidence>
<evidence type="ECO:0000313" key="5">
    <source>
        <dbReference type="EMBL" id="GMH71708.1"/>
    </source>
</evidence>
<gene>
    <name evidence="5" type="ORF">TrRE_jg2162</name>
</gene>
<dbReference type="EMBL" id="BRXZ01002860">
    <property type="protein sequence ID" value="GMH71708.1"/>
    <property type="molecule type" value="Genomic_DNA"/>
</dbReference>
<evidence type="ECO:0000259" key="4">
    <source>
        <dbReference type="Pfam" id="PF05118"/>
    </source>
</evidence>
<evidence type="ECO:0000313" key="6">
    <source>
        <dbReference type="Proteomes" id="UP001165082"/>
    </source>
</evidence>
<dbReference type="OrthoDB" id="438431at2759"/>
<comment type="caution">
    <text evidence="5">The sequence shown here is derived from an EMBL/GenBank/DDBJ whole genome shotgun (WGS) entry which is preliminary data.</text>
</comment>
<accession>A0A9W7AMB3</accession>
<proteinExistence type="inferred from homology"/>
<dbReference type="GO" id="GO:0016020">
    <property type="term" value="C:membrane"/>
    <property type="evidence" value="ECO:0007669"/>
    <property type="project" value="TreeGrafter"/>
</dbReference>
<dbReference type="AlphaFoldDB" id="A0A9W7AMB3"/>
<dbReference type="Proteomes" id="UP001165082">
    <property type="component" value="Unassembled WGS sequence"/>
</dbReference>
<dbReference type="InterPro" id="IPR051821">
    <property type="entry name" value="Asp/Asn_beta-hydroxylase"/>
</dbReference>
<keyword evidence="3" id="KW-0560">Oxidoreductase</keyword>
<keyword evidence="6" id="KW-1185">Reference proteome</keyword>